<reference evidence="1" key="1">
    <citation type="submission" date="2021-10" db="EMBL/GenBank/DDBJ databases">
        <authorList>
            <person name="Piombo E."/>
        </authorList>
    </citation>
    <scope>NUCLEOTIDE SEQUENCE</scope>
</reference>
<comment type="caution">
    <text evidence="1">The sequence shown here is derived from an EMBL/GenBank/DDBJ whole genome shotgun (WGS) entry which is preliminary data.</text>
</comment>
<evidence type="ECO:0000313" key="2">
    <source>
        <dbReference type="Proteomes" id="UP000696573"/>
    </source>
</evidence>
<dbReference type="EMBL" id="CABFNQ020000694">
    <property type="protein sequence ID" value="CAH0023996.1"/>
    <property type="molecule type" value="Genomic_DNA"/>
</dbReference>
<dbReference type="AlphaFoldDB" id="A0A9N9YMI8"/>
<proteinExistence type="predicted"/>
<keyword evidence="2" id="KW-1185">Reference proteome</keyword>
<protein>
    <submittedName>
        <fullName evidence="1">Uncharacterized protein</fullName>
    </submittedName>
</protein>
<name>A0A9N9YMI8_9HYPO</name>
<dbReference type="Proteomes" id="UP000696573">
    <property type="component" value="Unassembled WGS sequence"/>
</dbReference>
<accession>A0A9N9YMI8</accession>
<organism evidence="1 2">
    <name type="scientific">Clonostachys rhizophaga</name>
    <dbReference type="NCBI Taxonomy" id="160324"/>
    <lineage>
        <taxon>Eukaryota</taxon>
        <taxon>Fungi</taxon>
        <taxon>Dikarya</taxon>
        <taxon>Ascomycota</taxon>
        <taxon>Pezizomycotina</taxon>
        <taxon>Sordariomycetes</taxon>
        <taxon>Hypocreomycetidae</taxon>
        <taxon>Hypocreales</taxon>
        <taxon>Bionectriaceae</taxon>
        <taxon>Clonostachys</taxon>
    </lineage>
</organism>
<gene>
    <name evidence="1" type="ORF">CRHIZ90672A_00000411</name>
</gene>
<evidence type="ECO:0000313" key="1">
    <source>
        <dbReference type="EMBL" id="CAH0023996.1"/>
    </source>
</evidence>
<sequence>MPHGMMWRPIYAGSQGTNQLKSITFWGAVLIVHGVVQEWKDLEMYLVINGTTIGSACNDLKVLKLNQLRGVCSNTALGASKVAAAGPDLLHVKGSLEMGACVSGRGWPEE</sequence>